<dbReference type="InterPro" id="IPR013767">
    <property type="entry name" value="PAS_fold"/>
</dbReference>
<dbReference type="InterPro" id="IPR000700">
    <property type="entry name" value="PAS-assoc_C"/>
</dbReference>
<dbReference type="SMART" id="SM00091">
    <property type="entry name" value="PAS"/>
    <property type="match status" value="1"/>
</dbReference>
<dbReference type="PROSITE" id="PS50112">
    <property type="entry name" value="PAS"/>
    <property type="match status" value="1"/>
</dbReference>
<evidence type="ECO:0000259" key="7">
    <source>
        <dbReference type="PROSITE" id="PS50112"/>
    </source>
</evidence>
<dbReference type="InParanoid" id="A0LF40"/>
<feature type="domain" description="Sigma-54 factor interaction" evidence="6">
    <location>
        <begin position="144"/>
        <end position="372"/>
    </location>
</feature>
<dbReference type="SMART" id="SM00086">
    <property type="entry name" value="PAC"/>
    <property type="match status" value="1"/>
</dbReference>
<name>A0LF40_SYNFM</name>
<evidence type="ECO:0000313" key="10">
    <source>
        <dbReference type="Proteomes" id="UP000001784"/>
    </source>
</evidence>
<dbReference type="InterPro" id="IPR000014">
    <property type="entry name" value="PAS"/>
</dbReference>
<gene>
    <name evidence="9" type="ordered locus">Sfum_0342</name>
</gene>
<dbReference type="EMBL" id="CP000478">
    <property type="protein sequence ID" value="ABK16042.1"/>
    <property type="molecule type" value="Genomic_DNA"/>
</dbReference>
<dbReference type="Gene3D" id="3.30.450.20">
    <property type="entry name" value="PAS domain"/>
    <property type="match status" value="1"/>
</dbReference>
<keyword evidence="1" id="KW-0547">Nucleotide-binding</keyword>
<organism evidence="9 10">
    <name type="scientific">Syntrophobacter fumaroxidans (strain DSM 10017 / MPOB)</name>
    <dbReference type="NCBI Taxonomy" id="335543"/>
    <lineage>
        <taxon>Bacteria</taxon>
        <taxon>Pseudomonadati</taxon>
        <taxon>Thermodesulfobacteriota</taxon>
        <taxon>Syntrophobacteria</taxon>
        <taxon>Syntrophobacterales</taxon>
        <taxon>Syntrophobacteraceae</taxon>
        <taxon>Syntrophobacter</taxon>
    </lineage>
</organism>
<dbReference type="InterPro" id="IPR025944">
    <property type="entry name" value="Sigma_54_int_dom_CS"/>
</dbReference>
<evidence type="ECO:0000313" key="9">
    <source>
        <dbReference type="EMBL" id="ABK16042.1"/>
    </source>
</evidence>
<dbReference type="FunFam" id="3.40.50.300:FF:000006">
    <property type="entry name" value="DNA-binding transcriptional regulator NtrC"/>
    <property type="match status" value="1"/>
</dbReference>
<evidence type="ECO:0000256" key="4">
    <source>
        <dbReference type="ARBA" id="ARBA00023125"/>
    </source>
</evidence>
<dbReference type="GO" id="GO:0043565">
    <property type="term" value="F:sequence-specific DNA binding"/>
    <property type="evidence" value="ECO:0007669"/>
    <property type="project" value="InterPro"/>
</dbReference>
<sequence>MSDRAFDRILADKRNLEHILDNLMEGIISHDRNRRILFFNRAAENITGYAREEVIGRDCHEVFGSPFCGQRCSFCGESPDLIDHKSYVVNILTRKGEPRRIEMSVTGMVDEDGRFLGVLAAFRDLTDLFGMKLRLGEINSFAGIIGKDHKMLQVFDQIRDLATNDFPVHISGETGTGKELAAAAIHNESHRGGGPFVPVNCGALPEGLLESELFGHVKGAFTGAIRDKKGRFELAHGGSIFLDEVSELPRFMQVKLLRVLQEGTFTRVGGESTIVVDVRVISASNRDLKKEVESHNFREDLYYRLNVVPIRIPPLRERKNDIPLLAAHFLEQAVKRGQKSAVLSEDALAAMMDYSWPGNVRELQNAVYFALVKSRGSTLHVDDLPLELARTAPICKPGPARKLDRDSVAAALKQSGGNKARAARLLGVGRATLYRFLDDFENVP</sequence>
<dbReference type="OrthoDB" id="5413348at2"/>
<evidence type="ECO:0000256" key="1">
    <source>
        <dbReference type="ARBA" id="ARBA00022741"/>
    </source>
</evidence>
<dbReference type="PRINTS" id="PR01590">
    <property type="entry name" value="HTHFIS"/>
</dbReference>
<dbReference type="SUPFAM" id="SSF52540">
    <property type="entry name" value="P-loop containing nucleoside triphosphate hydrolases"/>
    <property type="match status" value="1"/>
</dbReference>
<dbReference type="InterPro" id="IPR003593">
    <property type="entry name" value="AAA+_ATPase"/>
</dbReference>
<dbReference type="Proteomes" id="UP000001784">
    <property type="component" value="Chromosome"/>
</dbReference>
<protein>
    <submittedName>
        <fullName evidence="9">Sigma54 specific transcriptional regulator, Fis family</fullName>
    </submittedName>
</protein>
<dbReference type="SUPFAM" id="SSF46689">
    <property type="entry name" value="Homeodomain-like"/>
    <property type="match status" value="1"/>
</dbReference>
<dbReference type="STRING" id="335543.Sfum_0342"/>
<evidence type="ECO:0000259" key="8">
    <source>
        <dbReference type="PROSITE" id="PS50113"/>
    </source>
</evidence>
<dbReference type="Gene3D" id="1.10.8.60">
    <property type="match status" value="1"/>
</dbReference>
<dbReference type="PANTHER" id="PTHR32071:SF117">
    <property type="entry name" value="PTS-DEPENDENT DIHYDROXYACETONE KINASE OPERON REGULATORY PROTEIN-RELATED"/>
    <property type="match status" value="1"/>
</dbReference>
<dbReference type="GO" id="GO:0006355">
    <property type="term" value="P:regulation of DNA-templated transcription"/>
    <property type="evidence" value="ECO:0007669"/>
    <property type="project" value="InterPro"/>
</dbReference>
<dbReference type="SUPFAM" id="SSF55785">
    <property type="entry name" value="PYP-like sensor domain (PAS domain)"/>
    <property type="match status" value="1"/>
</dbReference>
<dbReference type="HOGENOM" id="CLU_000445_8_1_7"/>
<dbReference type="InterPro" id="IPR058031">
    <property type="entry name" value="AAA_lid_NorR"/>
</dbReference>
<evidence type="ECO:0000256" key="2">
    <source>
        <dbReference type="ARBA" id="ARBA00022840"/>
    </source>
</evidence>
<dbReference type="KEGG" id="sfu:Sfum_0342"/>
<dbReference type="CDD" id="cd00130">
    <property type="entry name" value="PAS"/>
    <property type="match status" value="1"/>
</dbReference>
<dbReference type="PROSITE" id="PS50045">
    <property type="entry name" value="SIGMA54_INTERACT_4"/>
    <property type="match status" value="1"/>
</dbReference>
<keyword evidence="4" id="KW-0238">DNA-binding</keyword>
<feature type="domain" description="PAC" evidence="8">
    <location>
        <begin position="85"/>
        <end position="137"/>
    </location>
</feature>
<evidence type="ECO:0000256" key="5">
    <source>
        <dbReference type="ARBA" id="ARBA00023163"/>
    </source>
</evidence>
<dbReference type="InterPro" id="IPR025943">
    <property type="entry name" value="Sigma_54_int_dom_ATP-bd_2"/>
</dbReference>
<proteinExistence type="predicted"/>
<dbReference type="SMART" id="SM00382">
    <property type="entry name" value="AAA"/>
    <property type="match status" value="1"/>
</dbReference>
<accession>A0LF40</accession>
<dbReference type="PROSITE" id="PS50113">
    <property type="entry name" value="PAC"/>
    <property type="match status" value="1"/>
</dbReference>
<dbReference type="PANTHER" id="PTHR32071">
    <property type="entry name" value="TRANSCRIPTIONAL REGULATORY PROTEIN"/>
    <property type="match status" value="1"/>
</dbReference>
<keyword evidence="10" id="KW-1185">Reference proteome</keyword>
<dbReference type="InterPro" id="IPR002197">
    <property type="entry name" value="HTH_Fis"/>
</dbReference>
<dbReference type="Pfam" id="PF25601">
    <property type="entry name" value="AAA_lid_14"/>
    <property type="match status" value="1"/>
</dbReference>
<keyword evidence="3" id="KW-0805">Transcription regulation</keyword>
<dbReference type="InterPro" id="IPR002078">
    <property type="entry name" value="Sigma_54_int"/>
</dbReference>
<keyword evidence="2" id="KW-0067">ATP-binding</keyword>
<dbReference type="eggNOG" id="COG3829">
    <property type="taxonomic scope" value="Bacteria"/>
</dbReference>
<dbReference type="InterPro" id="IPR027417">
    <property type="entry name" value="P-loop_NTPase"/>
</dbReference>
<dbReference type="Gene3D" id="1.10.10.60">
    <property type="entry name" value="Homeodomain-like"/>
    <property type="match status" value="1"/>
</dbReference>
<dbReference type="Pfam" id="PF00158">
    <property type="entry name" value="Sigma54_activat"/>
    <property type="match status" value="1"/>
</dbReference>
<dbReference type="PROSITE" id="PS00688">
    <property type="entry name" value="SIGMA54_INTERACT_3"/>
    <property type="match status" value="1"/>
</dbReference>
<reference evidence="9 10" key="1">
    <citation type="submission" date="2006-10" db="EMBL/GenBank/DDBJ databases">
        <title>Complete sequence of Syntrophobacter fumaroxidans MPOB.</title>
        <authorList>
            <consortium name="US DOE Joint Genome Institute"/>
            <person name="Copeland A."/>
            <person name="Lucas S."/>
            <person name="Lapidus A."/>
            <person name="Barry K."/>
            <person name="Detter J.C."/>
            <person name="Glavina del Rio T."/>
            <person name="Hammon N."/>
            <person name="Israni S."/>
            <person name="Pitluck S."/>
            <person name="Goltsman E.G."/>
            <person name="Martinez M."/>
            <person name="Schmutz J."/>
            <person name="Larimer F."/>
            <person name="Land M."/>
            <person name="Hauser L."/>
            <person name="Kyrpides N."/>
            <person name="Kim E."/>
            <person name="Boone D.R."/>
            <person name="Brockman F."/>
            <person name="Culley D."/>
            <person name="Ferry J."/>
            <person name="Gunsalus R."/>
            <person name="McInerney M.J."/>
            <person name="Morrison M."/>
            <person name="Plugge C."/>
            <person name="Rohlin L."/>
            <person name="Scholten J."/>
            <person name="Sieber J."/>
            <person name="Stams A.J.M."/>
            <person name="Worm P."/>
            <person name="Henstra A.M."/>
            <person name="Richardson P."/>
        </authorList>
    </citation>
    <scope>NUCLEOTIDE SEQUENCE [LARGE SCALE GENOMIC DNA]</scope>
    <source>
        <strain evidence="10">DSM 10017 / MPOB</strain>
    </source>
</reference>
<dbReference type="PROSITE" id="PS00676">
    <property type="entry name" value="SIGMA54_INTERACT_2"/>
    <property type="match status" value="1"/>
</dbReference>
<dbReference type="InterPro" id="IPR035965">
    <property type="entry name" value="PAS-like_dom_sf"/>
</dbReference>
<dbReference type="RefSeq" id="WP_011697215.1">
    <property type="nucleotide sequence ID" value="NC_008554.1"/>
</dbReference>
<feature type="domain" description="PAS" evidence="7">
    <location>
        <begin position="12"/>
        <end position="57"/>
    </location>
</feature>
<dbReference type="GO" id="GO:0005524">
    <property type="term" value="F:ATP binding"/>
    <property type="evidence" value="ECO:0007669"/>
    <property type="project" value="UniProtKB-KW"/>
</dbReference>
<dbReference type="Gene3D" id="3.40.50.300">
    <property type="entry name" value="P-loop containing nucleotide triphosphate hydrolases"/>
    <property type="match status" value="1"/>
</dbReference>
<dbReference type="Pfam" id="PF00989">
    <property type="entry name" value="PAS"/>
    <property type="match status" value="1"/>
</dbReference>
<dbReference type="InterPro" id="IPR009057">
    <property type="entry name" value="Homeodomain-like_sf"/>
</dbReference>
<dbReference type="Pfam" id="PF02954">
    <property type="entry name" value="HTH_8"/>
    <property type="match status" value="1"/>
</dbReference>
<dbReference type="NCBIfam" id="TIGR00229">
    <property type="entry name" value="sensory_box"/>
    <property type="match status" value="1"/>
</dbReference>
<dbReference type="AlphaFoldDB" id="A0LF40"/>
<dbReference type="CDD" id="cd00009">
    <property type="entry name" value="AAA"/>
    <property type="match status" value="1"/>
</dbReference>
<dbReference type="InterPro" id="IPR001610">
    <property type="entry name" value="PAC"/>
</dbReference>
<evidence type="ECO:0000259" key="6">
    <source>
        <dbReference type="PROSITE" id="PS50045"/>
    </source>
</evidence>
<keyword evidence="5" id="KW-0804">Transcription</keyword>
<evidence type="ECO:0000256" key="3">
    <source>
        <dbReference type="ARBA" id="ARBA00023015"/>
    </source>
</evidence>